<evidence type="ECO:0000256" key="3">
    <source>
        <dbReference type="ARBA" id="ARBA00022606"/>
    </source>
</evidence>
<dbReference type="Gene3D" id="1.25.40.20">
    <property type="entry name" value="Ankyrin repeat-containing domain"/>
    <property type="match status" value="2"/>
</dbReference>
<accession>A0A8J5MJA9</accession>
<evidence type="ECO:0000256" key="8">
    <source>
        <dbReference type="ARBA" id="ARBA00023065"/>
    </source>
</evidence>
<evidence type="ECO:0000313" key="17">
    <source>
        <dbReference type="Proteomes" id="UP000747542"/>
    </source>
</evidence>
<feature type="domain" description="Ion transport" evidence="15">
    <location>
        <begin position="365"/>
        <end position="607"/>
    </location>
</feature>
<dbReference type="InterPro" id="IPR005821">
    <property type="entry name" value="Ion_trans_dom"/>
</dbReference>
<evidence type="ECO:0000256" key="14">
    <source>
        <dbReference type="SAM" id="Phobius"/>
    </source>
</evidence>
<dbReference type="SMART" id="SM00248">
    <property type="entry name" value="ANK"/>
    <property type="match status" value="5"/>
</dbReference>
<dbReference type="PANTHER" id="PTHR47143">
    <property type="entry name" value="TRANSIENT RECEPTOR POTENTIAL CATION CHANNEL PROTEIN PAINLESS"/>
    <property type="match status" value="1"/>
</dbReference>
<comment type="subcellular location">
    <subcellularLocation>
        <location evidence="1">Membrane</location>
        <topology evidence="1">Multi-pass membrane protein</topology>
    </subcellularLocation>
</comment>
<keyword evidence="4 14" id="KW-0812">Transmembrane</keyword>
<dbReference type="InterPro" id="IPR002110">
    <property type="entry name" value="Ankyrin_rpt"/>
</dbReference>
<dbReference type="Pfam" id="PF00520">
    <property type="entry name" value="Ion_trans"/>
    <property type="match status" value="1"/>
</dbReference>
<keyword evidence="10" id="KW-0325">Glycoprotein</keyword>
<feature type="transmembrane region" description="Helical" evidence="14">
    <location>
        <begin position="356"/>
        <end position="381"/>
    </location>
</feature>
<keyword evidence="17" id="KW-1185">Reference proteome</keyword>
<feature type="repeat" description="ANK" evidence="12">
    <location>
        <begin position="88"/>
        <end position="115"/>
    </location>
</feature>
<keyword evidence="9 14" id="KW-0472">Membrane</keyword>
<dbReference type="GO" id="GO:0005216">
    <property type="term" value="F:monoatomic ion channel activity"/>
    <property type="evidence" value="ECO:0007669"/>
    <property type="project" value="InterPro"/>
</dbReference>
<evidence type="ECO:0000256" key="12">
    <source>
        <dbReference type="PROSITE-ProRule" id="PRU00023"/>
    </source>
</evidence>
<feature type="compositionally biased region" description="Basic and acidic residues" evidence="13">
    <location>
        <begin position="8"/>
        <end position="22"/>
    </location>
</feature>
<protein>
    <submittedName>
        <fullName evidence="16">Transient receptor potential channel pyrexia-like 3</fullName>
    </submittedName>
</protein>
<dbReference type="PROSITE" id="PS50088">
    <property type="entry name" value="ANK_REPEAT"/>
    <property type="match status" value="1"/>
</dbReference>
<keyword evidence="16" id="KW-0675">Receptor</keyword>
<gene>
    <name evidence="16" type="primary">pyx-L3</name>
    <name evidence="16" type="ORF">Hamer_G010601</name>
</gene>
<sequence>MGFDEELGEPRDGREPDADHSHAEDIEPLHPLFSVSPGNYVPKAAILGSEQPVTFKNKVIKGGNVEELRQLLTEAPEASVYGSLEPLLLLAAELHNLDIINLLLDHGAQVKAVDEKGNNVLHKATANPCDFDTQERLQEILQKFLDADVEVNSKNEQDESPLFLVASFQPPNIVEFLLSKRVRADPTVVTKKGETVLHGASIKGCASSLTHLLKTGRISHLITKLDQDGKAPFYYAVGSNSFECCEVLLNHGDHLTTMLLDDDSRCSYLLKNLPSATELLERQFNARIAVTRNHEDCSISFDYTGILPPEEGENLSNNRKIQSSLIDDLNNTGSENLLKHPLIETFLGLKWNKIRFLFYTKLSLFLIFLLIHTIYVVRVYTKGSKIKEDFFSYLMFSSSHMFMYLLIVFLEVIITLGNLKMYLKHMETLTKAIALISSAYVVFSNASYVKIKSNVIANLTSEYTKENETRESLSMDRQIAAVSVFFGWTELMMMFGRLPSLGSNILMFAHIAKSTIKFIVTFAALLIGFSTSFMVLFYNNELFKKFWKSLMKTLTMTIGEVDYNDLVDTHTDYISYIMLVAFIFLVCILMANFLVGLAVDNLSKLEQLGKIERLSKQASYIVAFEKLTFYAQRCHVFPRRMTTTLTKSLKVDNNKNFHETSTKKFLCHEYYITKNVAREACDIASANKTTDAGVNVNSEELTRASLKTSKEIRKMKQLLQELSNVLQSRSSN</sequence>
<evidence type="ECO:0000256" key="9">
    <source>
        <dbReference type="ARBA" id="ARBA00023136"/>
    </source>
</evidence>
<evidence type="ECO:0000256" key="5">
    <source>
        <dbReference type="ARBA" id="ARBA00022737"/>
    </source>
</evidence>
<organism evidence="16 17">
    <name type="scientific">Homarus americanus</name>
    <name type="common">American lobster</name>
    <dbReference type="NCBI Taxonomy" id="6706"/>
    <lineage>
        <taxon>Eukaryota</taxon>
        <taxon>Metazoa</taxon>
        <taxon>Ecdysozoa</taxon>
        <taxon>Arthropoda</taxon>
        <taxon>Crustacea</taxon>
        <taxon>Multicrustacea</taxon>
        <taxon>Malacostraca</taxon>
        <taxon>Eumalacostraca</taxon>
        <taxon>Eucarida</taxon>
        <taxon>Decapoda</taxon>
        <taxon>Pleocyemata</taxon>
        <taxon>Astacidea</taxon>
        <taxon>Nephropoidea</taxon>
        <taxon>Nephropidae</taxon>
        <taxon>Homarus</taxon>
    </lineage>
</organism>
<evidence type="ECO:0000256" key="10">
    <source>
        <dbReference type="ARBA" id="ARBA00023180"/>
    </source>
</evidence>
<evidence type="ECO:0000256" key="11">
    <source>
        <dbReference type="ARBA" id="ARBA00023303"/>
    </source>
</evidence>
<keyword evidence="11" id="KW-0407">Ion channel</keyword>
<evidence type="ECO:0000256" key="13">
    <source>
        <dbReference type="SAM" id="MobiDB-lite"/>
    </source>
</evidence>
<keyword evidence="8" id="KW-0406">Ion transport</keyword>
<dbReference type="Pfam" id="PF12796">
    <property type="entry name" value="Ank_2"/>
    <property type="match status" value="1"/>
</dbReference>
<keyword evidence="6 14" id="KW-1133">Transmembrane helix</keyword>
<dbReference type="Proteomes" id="UP000747542">
    <property type="component" value="Unassembled WGS sequence"/>
</dbReference>
<feature type="transmembrane region" description="Helical" evidence="14">
    <location>
        <begin position="401"/>
        <end position="420"/>
    </location>
</feature>
<proteinExistence type="predicted"/>
<keyword evidence="2" id="KW-0813">Transport</keyword>
<evidence type="ECO:0000256" key="6">
    <source>
        <dbReference type="ARBA" id="ARBA00022989"/>
    </source>
</evidence>
<dbReference type="Gene3D" id="1.10.287.70">
    <property type="match status" value="1"/>
</dbReference>
<reference evidence="16" key="1">
    <citation type="journal article" date="2021" name="Sci. Adv.">
        <title>The American lobster genome reveals insights on longevity, neural, and immune adaptations.</title>
        <authorList>
            <person name="Polinski J.M."/>
            <person name="Zimin A.V."/>
            <person name="Clark K.F."/>
            <person name="Kohn A.B."/>
            <person name="Sadowski N."/>
            <person name="Timp W."/>
            <person name="Ptitsyn A."/>
            <person name="Khanna P."/>
            <person name="Romanova D.Y."/>
            <person name="Williams P."/>
            <person name="Greenwood S.J."/>
            <person name="Moroz L.L."/>
            <person name="Walt D.R."/>
            <person name="Bodnar A.G."/>
        </authorList>
    </citation>
    <scope>NUCLEOTIDE SEQUENCE</scope>
    <source>
        <strain evidence="16">GMGI-L3</strain>
    </source>
</reference>
<evidence type="ECO:0000256" key="7">
    <source>
        <dbReference type="ARBA" id="ARBA00023043"/>
    </source>
</evidence>
<name>A0A8J5MJA9_HOMAM</name>
<dbReference type="GO" id="GO:0034703">
    <property type="term" value="C:cation channel complex"/>
    <property type="evidence" value="ECO:0007669"/>
    <property type="project" value="UniProtKB-ARBA"/>
</dbReference>
<dbReference type="InterPro" id="IPR052076">
    <property type="entry name" value="TRP_cation_channel"/>
</dbReference>
<evidence type="ECO:0000256" key="4">
    <source>
        <dbReference type="ARBA" id="ARBA00022692"/>
    </source>
</evidence>
<feature type="transmembrane region" description="Helical" evidence="14">
    <location>
        <begin position="518"/>
        <end position="538"/>
    </location>
</feature>
<feature type="transmembrane region" description="Helical" evidence="14">
    <location>
        <begin position="573"/>
        <end position="599"/>
    </location>
</feature>
<keyword evidence="3" id="KW-0716">Sensory transduction</keyword>
<feature type="transmembrane region" description="Helical" evidence="14">
    <location>
        <begin position="432"/>
        <end position="451"/>
    </location>
</feature>
<feature type="transmembrane region" description="Helical" evidence="14">
    <location>
        <begin position="479"/>
        <end position="498"/>
    </location>
</feature>
<dbReference type="SUPFAM" id="SSF48403">
    <property type="entry name" value="Ankyrin repeat"/>
    <property type="match status" value="1"/>
</dbReference>
<keyword evidence="7 12" id="KW-0040">ANK repeat</keyword>
<keyword evidence="5" id="KW-0677">Repeat</keyword>
<dbReference type="AlphaFoldDB" id="A0A8J5MJA9"/>
<dbReference type="InterPro" id="IPR036770">
    <property type="entry name" value="Ankyrin_rpt-contain_sf"/>
</dbReference>
<evidence type="ECO:0000313" key="16">
    <source>
        <dbReference type="EMBL" id="KAG7153305.1"/>
    </source>
</evidence>
<comment type="caution">
    <text evidence="16">The sequence shown here is derived from an EMBL/GenBank/DDBJ whole genome shotgun (WGS) entry which is preliminary data.</text>
</comment>
<evidence type="ECO:0000256" key="1">
    <source>
        <dbReference type="ARBA" id="ARBA00004141"/>
    </source>
</evidence>
<dbReference type="EMBL" id="JAHLQT010047199">
    <property type="protein sequence ID" value="KAG7153305.1"/>
    <property type="molecule type" value="Genomic_DNA"/>
</dbReference>
<feature type="region of interest" description="Disordered" evidence="13">
    <location>
        <begin position="1"/>
        <end position="22"/>
    </location>
</feature>
<evidence type="ECO:0000259" key="15">
    <source>
        <dbReference type="Pfam" id="PF00520"/>
    </source>
</evidence>
<dbReference type="PANTHER" id="PTHR47143:SF1">
    <property type="entry name" value="ION_TRANS DOMAIN-CONTAINING PROTEIN"/>
    <property type="match status" value="1"/>
</dbReference>
<evidence type="ECO:0000256" key="2">
    <source>
        <dbReference type="ARBA" id="ARBA00022448"/>
    </source>
</evidence>